<dbReference type="EMBL" id="SDMP01000013">
    <property type="protein sequence ID" value="RYR20447.1"/>
    <property type="molecule type" value="Genomic_DNA"/>
</dbReference>
<evidence type="ECO:0000313" key="3">
    <source>
        <dbReference type="Proteomes" id="UP000289738"/>
    </source>
</evidence>
<protein>
    <submittedName>
        <fullName evidence="2">Uncharacterized protein</fullName>
    </submittedName>
</protein>
<proteinExistence type="predicted"/>
<keyword evidence="3" id="KW-1185">Reference proteome</keyword>
<dbReference type="Proteomes" id="UP000289738">
    <property type="component" value="Chromosome B03"/>
</dbReference>
<evidence type="ECO:0000313" key="2">
    <source>
        <dbReference type="EMBL" id="RYR20447.1"/>
    </source>
</evidence>
<name>A0A445A1Z2_ARAHY</name>
<gene>
    <name evidence="2" type="ORF">Ahy_B03g065567</name>
</gene>
<organism evidence="2 3">
    <name type="scientific">Arachis hypogaea</name>
    <name type="common">Peanut</name>
    <dbReference type="NCBI Taxonomy" id="3818"/>
    <lineage>
        <taxon>Eukaryota</taxon>
        <taxon>Viridiplantae</taxon>
        <taxon>Streptophyta</taxon>
        <taxon>Embryophyta</taxon>
        <taxon>Tracheophyta</taxon>
        <taxon>Spermatophyta</taxon>
        <taxon>Magnoliopsida</taxon>
        <taxon>eudicotyledons</taxon>
        <taxon>Gunneridae</taxon>
        <taxon>Pentapetalae</taxon>
        <taxon>rosids</taxon>
        <taxon>fabids</taxon>
        <taxon>Fabales</taxon>
        <taxon>Fabaceae</taxon>
        <taxon>Papilionoideae</taxon>
        <taxon>50 kb inversion clade</taxon>
        <taxon>dalbergioids sensu lato</taxon>
        <taxon>Dalbergieae</taxon>
        <taxon>Pterocarpus clade</taxon>
        <taxon>Arachis</taxon>
    </lineage>
</organism>
<keyword evidence="1" id="KW-0812">Transmembrane</keyword>
<keyword evidence="1" id="KW-1133">Transmembrane helix</keyword>
<dbReference type="AlphaFoldDB" id="A0A445A1Z2"/>
<evidence type="ECO:0000256" key="1">
    <source>
        <dbReference type="SAM" id="Phobius"/>
    </source>
</evidence>
<accession>A0A445A1Z2</accession>
<keyword evidence="1" id="KW-0472">Membrane</keyword>
<sequence>MQGSSSISSSFVDAPTPRCHCGVRFYGRSGYGTSTRCSFFQWYDPEPPACYFDVIRKLLETNEGIRSENIELKKRTQELVDEVHRLQQCLHDTMSKLESAVAANTTMEDNMLASVTTTRRHGVAIVALISVIVLLIYDVTAYLPHM</sequence>
<comment type="caution">
    <text evidence="2">The sequence shown here is derived from an EMBL/GenBank/DDBJ whole genome shotgun (WGS) entry which is preliminary data.</text>
</comment>
<reference evidence="2 3" key="1">
    <citation type="submission" date="2019-01" db="EMBL/GenBank/DDBJ databases">
        <title>Sequencing of cultivated peanut Arachis hypogaea provides insights into genome evolution and oil improvement.</title>
        <authorList>
            <person name="Chen X."/>
        </authorList>
    </citation>
    <scope>NUCLEOTIDE SEQUENCE [LARGE SCALE GENOMIC DNA]</scope>
    <source>
        <strain evidence="3">cv. Fuhuasheng</strain>
        <tissue evidence="2">Leaves</tissue>
    </source>
</reference>
<feature type="transmembrane region" description="Helical" evidence="1">
    <location>
        <begin position="122"/>
        <end position="143"/>
    </location>
</feature>